<sequence>MRRSRATSNVAIGLALGAAALFLTMALSAPKVEEAGNASAAAPTSEEPQPPPGPPAWMRPLDPGERPPQFVLFSFDGAGSDSHWKRILPLAKKSNAHVTGFLTGLYLVPSAERSRYTGPGHHPGASSVGFGGSAADIETRIANLHTALADGHEIGTHYNGHFCAGSEPSVGKWTTAQWNSELDQFFRFVREAPGLDLPDGTVRGGRTPCLEGKRDALLPAMRSHGLVYDSSTTSGALTWPSQVDGVWEFPMPAVTVTALGKRVIMMDYNLWYSMNGAKEEPEKAGQFTEWTVGAYFRAYDAALAGNRAPLVVGNHFNDWNGGAFSTAVETFMGEVCTRPETVCATYSEVIEWMGLQDPATLAALAEQPTPRP</sequence>
<dbReference type="KEGG" id="pdx:Psed_4688"/>
<dbReference type="Gene3D" id="3.20.20.370">
    <property type="entry name" value="Glycoside hydrolase/deacetylase"/>
    <property type="match status" value="1"/>
</dbReference>
<dbReference type="InterPro" id="IPR052740">
    <property type="entry name" value="CE4"/>
</dbReference>
<evidence type="ECO:0000313" key="2">
    <source>
        <dbReference type="EMBL" id="AEA26835.1"/>
    </source>
</evidence>
<feature type="compositionally biased region" description="Pro residues" evidence="1">
    <location>
        <begin position="48"/>
        <end position="57"/>
    </location>
</feature>
<dbReference type="HOGENOM" id="CLU_040541_1_1_11"/>
<dbReference type="InterPro" id="IPR011330">
    <property type="entry name" value="Glyco_hydro/deAcase_b/a-brl"/>
</dbReference>
<feature type="region of interest" description="Disordered" evidence="1">
    <location>
        <begin position="33"/>
        <end position="63"/>
    </location>
</feature>
<evidence type="ECO:0000313" key="3">
    <source>
        <dbReference type="Proteomes" id="UP000007809"/>
    </source>
</evidence>
<proteinExistence type="predicted"/>
<dbReference type="AlphaFoldDB" id="F4D147"/>
<dbReference type="eggNOG" id="COG0726">
    <property type="taxonomic scope" value="Bacteria"/>
</dbReference>
<protein>
    <submittedName>
        <fullName evidence="2">Polysaccharide deacetylase</fullName>
    </submittedName>
</protein>
<dbReference type="STRING" id="675635.Psed_4688"/>
<organism evidence="2 3">
    <name type="scientific">Pseudonocardia dioxanivorans (strain ATCC 55486 / DSM 44775 / JCM 13855 / CB1190)</name>
    <dbReference type="NCBI Taxonomy" id="675635"/>
    <lineage>
        <taxon>Bacteria</taxon>
        <taxon>Bacillati</taxon>
        <taxon>Actinomycetota</taxon>
        <taxon>Actinomycetes</taxon>
        <taxon>Pseudonocardiales</taxon>
        <taxon>Pseudonocardiaceae</taxon>
        <taxon>Pseudonocardia</taxon>
    </lineage>
</organism>
<dbReference type="OrthoDB" id="438898at2"/>
<dbReference type="PANTHER" id="PTHR45985">
    <property type="match status" value="1"/>
</dbReference>
<dbReference type="Proteomes" id="UP000007809">
    <property type="component" value="Chromosome"/>
</dbReference>
<name>F4D147_PSEUX</name>
<reference evidence="2 3" key="1">
    <citation type="journal article" date="2011" name="J. Bacteriol.">
        <title>Genome sequence of the 1,4-dioxane-degrading Pseudonocardia dioxanivorans strain CB1190.</title>
        <authorList>
            <person name="Sales C.M."/>
            <person name="Mahendra S."/>
            <person name="Grostern A."/>
            <person name="Parales R.E."/>
            <person name="Goodwin L.A."/>
            <person name="Woyke T."/>
            <person name="Nolan M."/>
            <person name="Lapidus A."/>
            <person name="Chertkov O."/>
            <person name="Ovchinnikova G."/>
            <person name="Sczyrba A."/>
            <person name="Alvarez-Cohen L."/>
        </authorList>
    </citation>
    <scope>NUCLEOTIDE SEQUENCE [LARGE SCALE GENOMIC DNA]</scope>
    <source>
        <strain evidence="3">ATCC 55486 / DSM 44775 / JCM 13855 / CB1190</strain>
    </source>
</reference>
<keyword evidence="3" id="KW-1185">Reference proteome</keyword>
<dbReference type="RefSeq" id="WP_013676747.1">
    <property type="nucleotide sequence ID" value="NC_015312.1"/>
</dbReference>
<gene>
    <name evidence="2" type="ordered locus">Psed_4688</name>
</gene>
<dbReference type="GO" id="GO:0005975">
    <property type="term" value="P:carbohydrate metabolic process"/>
    <property type="evidence" value="ECO:0007669"/>
    <property type="project" value="InterPro"/>
</dbReference>
<dbReference type="PANTHER" id="PTHR45985:SF3">
    <property type="entry name" value="CHITIN DEACETYLASE-LIKE 4"/>
    <property type="match status" value="1"/>
</dbReference>
<dbReference type="SUPFAM" id="SSF88713">
    <property type="entry name" value="Glycoside hydrolase/deacetylase"/>
    <property type="match status" value="1"/>
</dbReference>
<feature type="compositionally biased region" description="Low complexity" evidence="1">
    <location>
        <begin position="38"/>
        <end position="47"/>
    </location>
</feature>
<dbReference type="EMBL" id="CP002593">
    <property type="protein sequence ID" value="AEA26835.1"/>
    <property type="molecule type" value="Genomic_DNA"/>
</dbReference>
<evidence type="ECO:0000256" key="1">
    <source>
        <dbReference type="SAM" id="MobiDB-lite"/>
    </source>
</evidence>
<accession>F4D147</accession>